<dbReference type="InterPro" id="IPR019956">
    <property type="entry name" value="Ubiquitin_dom"/>
</dbReference>
<evidence type="ECO:0000313" key="5">
    <source>
        <dbReference type="Proteomes" id="UP000289738"/>
    </source>
</evidence>
<dbReference type="AlphaFoldDB" id="A0A444YG33"/>
<feature type="region of interest" description="Disordered" evidence="1">
    <location>
        <begin position="626"/>
        <end position="696"/>
    </location>
</feature>
<reference evidence="4 5" key="1">
    <citation type="submission" date="2019-01" db="EMBL/GenBank/DDBJ databases">
        <title>Sequencing of cultivated peanut Arachis hypogaea provides insights into genome evolution and oil improvement.</title>
        <authorList>
            <person name="Chen X."/>
        </authorList>
    </citation>
    <scope>NUCLEOTIDE SEQUENCE [LARGE SCALE GENOMIC DNA]</scope>
    <source>
        <strain evidence="5">cv. Fuhuasheng</strain>
        <tissue evidence="4">Leaves</tissue>
    </source>
</reference>
<feature type="domain" description="Ubiquitin-like" evidence="3">
    <location>
        <begin position="203"/>
        <end position="278"/>
    </location>
</feature>
<evidence type="ECO:0000256" key="1">
    <source>
        <dbReference type="SAM" id="MobiDB-lite"/>
    </source>
</evidence>
<dbReference type="Gene3D" id="3.10.20.90">
    <property type="entry name" value="Phosphatidylinositol 3-kinase Catalytic Subunit, Chain A, domain 1"/>
    <property type="match status" value="1"/>
</dbReference>
<dbReference type="CDD" id="cd17039">
    <property type="entry name" value="Ubl_ubiquitin_like"/>
    <property type="match status" value="1"/>
</dbReference>
<dbReference type="InterPro" id="IPR000626">
    <property type="entry name" value="Ubiquitin-like_dom"/>
</dbReference>
<feature type="compositionally biased region" description="Low complexity" evidence="1">
    <location>
        <begin position="725"/>
        <end position="735"/>
    </location>
</feature>
<proteinExistence type="predicted"/>
<dbReference type="PROSITE" id="PS50053">
    <property type="entry name" value="UBIQUITIN_2"/>
    <property type="match status" value="1"/>
</dbReference>
<dbReference type="STRING" id="3818.A0A444YG33"/>
<dbReference type="Proteomes" id="UP000289738">
    <property type="component" value="Chromosome B06"/>
</dbReference>
<evidence type="ECO:0000313" key="4">
    <source>
        <dbReference type="EMBL" id="RYR00902.1"/>
    </source>
</evidence>
<accession>A0A444YG33</accession>
<name>A0A444YG33_ARAHY</name>
<dbReference type="SUPFAM" id="SSF54236">
    <property type="entry name" value="Ubiquitin-like"/>
    <property type="match status" value="1"/>
</dbReference>
<feature type="region of interest" description="Disordered" evidence="1">
    <location>
        <begin position="711"/>
        <end position="751"/>
    </location>
</feature>
<dbReference type="InterPro" id="IPR029071">
    <property type="entry name" value="Ubiquitin-like_domsf"/>
</dbReference>
<dbReference type="PRINTS" id="PR00348">
    <property type="entry name" value="UBIQUITIN"/>
</dbReference>
<organism evidence="4 5">
    <name type="scientific">Arachis hypogaea</name>
    <name type="common">Peanut</name>
    <dbReference type="NCBI Taxonomy" id="3818"/>
    <lineage>
        <taxon>Eukaryota</taxon>
        <taxon>Viridiplantae</taxon>
        <taxon>Streptophyta</taxon>
        <taxon>Embryophyta</taxon>
        <taxon>Tracheophyta</taxon>
        <taxon>Spermatophyta</taxon>
        <taxon>Magnoliopsida</taxon>
        <taxon>eudicotyledons</taxon>
        <taxon>Gunneridae</taxon>
        <taxon>Pentapetalae</taxon>
        <taxon>rosids</taxon>
        <taxon>fabids</taxon>
        <taxon>Fabales</taxon>
        <taxon>Fabaceae</taxon>
        <taxon>Papilionoideae</taxon>
        <taxon>50 kb inversion clade</taxon>
        <taxon>dalbergioids sensu lato</taxon>
        <taxon>Dalbergieae</taxon>
        <taxon>Pterocarpus clade</taxon>
        <taxon>Arachis</taxon>
    </lineage>
</organism>
<feature type="compositionally biased region" description="Polar residues" evidence="1">
    <location>
        <begin position="374"/>
        <end position="392"/>
    </location>
</feature>
<dbReference type="PANTHER" id="PTHR15204:SF5">
    <property type="entry name" value="LARGE PROLINE-RICH PROTEIN BAG6 ISOFORM X1"/>
    <property type="match status" value="1"/>
</dbReference>
<feature type="compositionally biased region" description="Polar residues" evidence="1">
    <location>
        <begin position="673"/>
        <end position="684"/>
    </location>
</feature>
<dbReference type="FunFam" id="3.10.20.90:FF:000154">
    <property type="entry name" value="Large proline-rich protein BAG6"/>
    <property type="match status" value="1"/>
</dbReference>
<keyword evidence="2" id="KW-1133">Transmembrane helix</keyword>
<dbReference type="GO" id="GO:0071818">
    <property type="term" value="C:BAT3 complex"/>
    <property type="evidence" value="ECO:0007669"/>
    <property type="project" value="TreeGrafter"/>
</dbReference>
<keyword evidence="2" id="KW-0472">Membrane</keyword>
<feature type="compositionally biased region" description="Low complexity" evidence="1">
    <location>
        <begin position="786"/>
        <end position="799"/>
    </location>
</feature>
<dbReference type="PANTHER" id="PTHR15204">
    <property type="entry name" value="LARGE PROLINE-RICH PROTEIN BAG6"/>
    <property type="match status" value="1"/>
</dbReference>
<feature type="region of interest" description="Disordered" evidence="1">
    <location>
        <begin position="348"/>
        <end position="392"/>
    </location>
</feature>
<keyword evidence="5" id="KW-1185">Reference proteome</keyword>
<dbReference type="GO" id="GO:0031593">
    <property type="term" value="F:polyubiquitin modification-dependent protein binding"/>
    <property type="evidence" value="ECO:0007669"/>
    <property type="project" value="TreeGrafter"/>
</dbReference>
<feature type="transmembrane region" description="Helical" evidence="2">
    <location>
        <begin position="21"/>
        <end position="41"/>
    </location>
</feature>
<feature type="compositionally biased region" description="Polar residues" evidence="1">
    <location>
        <begin position="350"/>
        <end position="362"/>
    </location>
</feature>
<dbReference type="GO" id="GO:0036503">
    <property type="term" value="P:ERAD pathway"/>
    <property type="evidence" value="ECO:0007669"/>
    <property type="project" value="TreeGrafter"/>
</dbReference>
<protein>
    <recommendedName>
        <fullName evidence="3">Ubiquitin-like domain-containing protein</fullName>
    </recommendedName>
</protein>
<feature type="compositionally biased region" description="Polar residues" evidence="1">
    <location>
        <begin position="855"/>
        <end position="901"/>
    </location>
</feature>
<feature type="compositionally biased region" description="Low complexity" evidence="1">
    <location>
        <begin position="290"/>
        <end position="301"/>
    </location>
</feature>
<feature type="region of interest" description="Disordered" evidence="1">
    <location>
        <begin position="275"/>
        <end position="306"/>
    </location>
</feature>
<evidence type="ECO:0000256" key="2">
    <source>
        <dbReference type="SAM" id="Phobius"/>
    </source>
</evidence>
<feature type="transmembrane region" description="Helical" evidence="2">
    <location>
        <begin position="89"/>
        <end position="111"/>
    </location>
</feature>
<comment type="caution">
    <text evidence="4">The sequence shown here is derived from an EMBL/GenBank/DDBJ whole genome shotgun (WGS) entry which is preliminary data.</text>
</comment>
<gene>
    <name evidence="4" type="ORF">Ahy_B06g079786</name>
</gene>
<sequence length="1097" mass="115125">MKRAVRAGSDFFHCGCGCCGRFCALMSLLVLAELNFVVFGVGGDIRTLVPSKFEAEDDRNAILIFFLSLLLLLSGSGQQATATSDISNLISSSIIFISLASCFLPYFAVILRCCVFKMNNQAASTSTSTCAITLACISNLAYNCKFAIAIALIFLGFCYCSKTNKRTKIIAFISGYENSMASQGSNEGSSSGITSAECSDSTVQLNIKTLDSRVYNFQLDKNMPVSLLKEKIANEIGLPVGQQRLIFRGKVLKDEHVLSEYHIENGHTLHLVERQPNQSQASGNSTAEPAGANGNAGNDAASVPPRNRVGQISHSVVLGTFNVGDQGEGIVPDLTRVIGAVLNSIGIGGQNTSSPPNATQPATAPLGNEAAGVNSGNQNASGNQAQSGQTFPGQAFQSLPHVVQIPVASGAIPIPSLNAPIPDSLNTLSEFINRMEQTLLLNGYQSNLSSTNAGDQRVELPTNAQGLPTVEALSTILHRTEQLLSHQAVAAISHIAGRLEREGTSSDLSIRDQIQSESAQLGLAMQHLGTLLLELGRTILTLRMGQSPAESAVNAGPAVYISPSGPNPVMVQPFPLQTNSLFGGPIPSSTPPAFGAIGIGSAPRNVNIHIHAGTALAPIVSAISSRTNNGEGTRNENRNEPGPGDSGSARALPVRNFMSAAFPSHPPGVGVASGTQTGLGVSTSQPPPNSTPWSSAANEANFFRNLVRNIQGDNTAPSGQMASTGRDLSSGSESRSSQRDEQADTTGMNGFRTATASSVGCGSLQTEAVQTCDNDERVVSVDNYPSSSSGQGLQSSSGGETTVKSEQVKDAPSASAKQGVAEPARAAPLGLGMGGLERKRRTRLQPPVSKGADVSSGSSVNQSHQTGTEGQHTLQALPSHGSSVNARNPNRPSQQPLPSSNRQIDMAGLMSQVLHSPALNGLLEGVSQQTGVDSPNGLRNMLQQFTQSPQMMNTVNQIVQQVGSQDMGNMFAGMERGQGGGIDFSTILQQLMPIVSRAPGGDTPPPLFSAVEPENSDNTTLQLNLQEVVDRIDHLSPPTDVFRAVAENAVLVSGGVNVTDDILDELCSNESLASEYLETLRYDVRQRLNGHSEQDKS</sequence>
<dbReference type="Pfam" id="PF00240">
    <property type="entry name" value="ubiquitin"/>
    <property type="match status" value="1"/>
</dbReference>
<feature type="region of interest" description="Disordered" evidence="1">
    <location>
        <begin position="780"/>
        <end position="901"/>
    </location>
</feature>
<feature type="compositionally biased region" description="Polar residues" evidence="1">
    <location>
        <begin position="711"/>
        <end position="723"/>
    </location>
</feature>
<keyword evidence="2" id="KW-0812">Transmembrane</keyword>
<dbReference type="GO" id="GO:0051787">
    <property type="term" value="F:misfolded protein binding"/>
    <property type="evidence" value="ECO:0007669"/>
    <property type="project" value="TreeGrafter"/>
</dbReference>
<dbReference type="SMART" id="SM00213">
    <property type="entry name" value="UBQ"/>
    <property type="match status" value="1"/>
</dbReference>
<dbReference type="EMBL" id="SDMP01000016">
    <property type="protein sequence ID" value="RYR00902.1"/>
    <property type="molecule type" value="Genomic_DNA"/>
</dbReference>
<feature type="compositionally biased region" description="Polar residues" evidence="1">
    <location>
        <begin position="275"/>
        <end position="287"/>
    </location>
</feature>
<evidence type="ECO:0000259" key="3">
    <source>
        <dbReference type="PROSITE" id="PS50053"/>
    </source>
</evidence>